<organism evidence="3 4">
    <name type="scientific">Neiella marina</name>
    <dbReference type="NCBI Taxonomy" id="508461"/>
    <lineage>
        <taxon>Bacteria</taxon>
        <taxon>Pseudomonadati</taxon>
        <taxon>Pseudomonadota</taxon>
        <taxon>Gammaproteobacteria</taxon>
        <taxon>Alteromonadales</taxon>
        <taxon>Echinimonadaceae</taxon>
        <taxon>Neiella</taxon>
    </lineage>
</organism>
<evidence type="ECO:0000256" key="1">
    <source>
        <dbReference type="SAM" id="Coils"/>
    </source>
</evidence>
<dbReference type="InterPro" id="IPR046866">
    <property type="entry name" value="FapA_N"/>
</dbReference>
<name>A0A8J2XR80_9GAMM</name>
<dbReference type="AlphaFoldDB" id="A0A8J2XR80"/>
<dbReference type="RefSeq" id="WP_087507243.1">
    <property type="nucleotide sequence ID" value="NZ_BMDX01000023.1"/>
</dbReference>
<dbReference type="Pfam" id="PF03961">
    <property type="entry name" value="FapA"/>
    <property type="match status" value="1"/>
</dbReference>
<comment type="caution">
    <text evidence="3">The sequence shown here is derived from an EMBL/GenBank/DDBJ whole genome shotgun (WGS) entry which is preliminary data.</text>
</comment>
<keyword evidence="1" id="KW-0175">Coiled coil</keyword>
<keyword evidence="4" id="KW-1185">Reference proteome</keyword>
<dbReference type="Pfam" id="PF20250">
    <property type="entry name" value="FapA_N"/>
    <property type="match status" value="1"/>
</dbReference>
<evidence type="ECO:0000259" key="2">
    <source>
        <dbReference type="Pfam" id="PF20250"/>
    </source>
</evidence>
<accession>A0A8J2XR80</accession>
<dbReference type="EMBL" id="BMDX01000023">
    <property type="protein sequence ID" value="GGA88010.1"/>
    <property type="molecule type" value="Genomic_DNA"/>
</dbReference>
<dbReference type="InterPro" id="IPR046865">
    <property type="entry name" value="FapA_b_solenoid"/>
</dbReference>
<reference evidence="4" key="1">
    <citation type="journal article" date="2019" name="Int. J. Syst. Evol. Microbiol.">
        <title>The Global Catalogue of Microorganisms (GCM) 10K type strain sequencing project: providing services to taxonomists for standard genome sequencing and annotation.</title>
        <authorList>
            <consortium name="The Broad Institute Genomics Platform"/>
            <consortium name="The Broad Institute Genome Sequencing Center for Infectious Disease"/>
            <person name="Wu L."/>
            <person name="Ma J."/>
        </authorList>
    </citation>
    <scope>NUCLEOTIDE SEQUENCE [LARGE SCALE GENOMIC DNA]</scope>
    <source>
        <strain evidence="4">CGMCC 1.10130</strain>
    </source>
</reference>
<feature type="domain" description="Flagellar Assembly Protein A N-terminal region" evidence="2">
    <location>
        <begin position="79"/>
        <end position="257"/>
    </location>
</feature>
<dbReference type="OrthoDB" id="5807941at2"/>
<sequence>MSNDKLLRNTETNNIELHMQLSRLQQANLDEVIVTLGKSKYASCLFEPAHLHQLLTKAQQKPNDPAIVIIGQSSDAELTIEIEGGGLSAVAELKPAAGGKGLSHEDVVRIIAKAGIKHGLNPKAVDILSQHSKPQTKGARKIRCTIAKATMPVYGKDGRLEQLTPTLKDRVLRPQAAGSGKVDPRDFGAIISVDAGAPLMRRVPAILGKDGISVTGAILPSPPVKQIELKAEEGSELKEGDENMLVANRLGIPVLTDTGMKVVDTLEVEAVDNRSGHIEYRGSVVVKHNVAESMRITVGGDVLVMGNVEGCVIEAEGDITIEGGAYGHISSDHQYNCQIKAKGDVVAAMAQNVLIEAGKNIHVKKQVLHCHLDCNESAHIGLQDPPEGTLIGGRTLVGKGLFCGELGAPAGVPTIVDLSNQYQVSLNELDYARQQLADEQEALAELAKEMAHIKEQQQSAEMQVQLEMCQSFFKDQKQLVEAREFDVQVAQSKLARTNESVEVIVSKNAFSRLEFSLGDQWALSTSRDYGPSKVFYQGNSLQLEPFNRS</sequence>
<dbReference type="InterPro" id="IPR005646">
    <property type="entry name" value="FapA"/>
</dbReference>
<feature type="coiled-coil region" evidence="1">
    <location>
        <begin position="429"/>
        <end position="463"/>
    </location>
</feature>
<proteinExistence type="predicted"/>
<dbReference type="Proteomes" id="UP000619743">
    <property type="component" value="Unassembled WGS sequence"/>
</dbReference>
<evidence type="ECO:0000313" key="4">
    <source>
        <dbReference type="Proteomes" id="UP000619743"/>
    </source>
</evidence>
<protein>
    <recommendedName>
        <fullName evidence="2">Flagellar Assembly Protein A N-terminal region domain-containing protein</fullName>
    </recommendedName>
</protein>
<dbReference type="PANTHER" id="PTHR38032">
    <property type="entry name" value="POLYMERASE-RELATED"/>
    <property type="match status" value="1"/>
</dbReference>
<dbReference type="PANTHER" id="PTHR38032:SF1">
    <property type="entry name" value="RNA-BINDING PROTEIN KHPB N-TERMINAL DOMAIN-CONTAINING PROTEIN"/>
    <property type="match status" value="1"/>
</dbReference>
<gene>
    <name evidence="3" type="ORF">GCM10011369_32650</name>
</gene>
<evidence type="ECO:0000313" key="3">
    <source>
        <dbReference type="EMBL" id="GGA88010.1"/>
    </source>
</evidence>